<dbReference type="AlphaFoldDB" id="A0A0A9EKT3"/>
<accession>A0A0A9EKT3</accession>
<dbReference type="EMBL" id="GBRH01197189">
    <property type="protein sequence ID" value="JAE00707.1"/>
    <property type="molecule type" value="Transcribed_RNA"/>
</dbReference>
<evidence type="ECO:0000313" key="1">
    <source>
        <dbReference type="EMBL" id="JAE00707.1"/>
    </source>
</evidence>
<proteinExistence type="predicted"/>
<reference evidence="1" key="1">
    <citation type="submission" date="2014-09" db="EMBL/GenBank/DDBJ databases">
        <authorList>
            <person name="Magalhaes I.L.F."/>
            <person name="Oliveira U."/>
            <person name="Santos F.R."/>
            <person name="Vidigal T.H.D.A."/>
            <person name="Brescovit A.D."/>
            <person name="Santos A.J."/>
        </authorList>
    </citation>
    <scope>NUCLEOTIDE SEQUENCE</scope>
    <source>
        <tissue evidence="1">Shoot tissue taken approximately 20 cm above the soil surface</tissue>
    </source>
</reference>
<protein>
    <submittedName>
        <fullName evidence="1">Uncharacterized protein</fullName>
    </submittedName>
</protein>
<name>A0A0A9EKT3_ARUDO</name>
<organism evidence="1">
    <name type="scientific">Arundo donax</name>
    <name type="common">Giant reed</name>
    <name type="synonym">Donax arundinaceus</name>
    <dbReference type="NCBI Taxonomy" id="35708"/>
    <lineage>
        <taxon>Eukaryota</taxon>
        <taxon>Viridiplantae</taxon>
        <taxon>Streptophyta</taxon>
        <taxon>Embryophyta</taxon>
        <taxon>Tracheophyta</taxon>
        <taxon>Spermatophyta</taxon>
        <taxon>Magnoliopsida</taxon>
        <taxon>Liliopsida</taxon>
        <taxon>Poales</taxon>
        <taxon>Poaceae</taxon>
        <taxon>PACMAD clade</taxon>
        <taxon>Arundinoideae</taxon>
        <taxon>Arundineae</taxon>
        <taxon>Arundo</taxon>
    </lineage>
</organism>
<sequence length="30" mass="3527">MLSVKQNLEWGRLLFLSFHPSSKLTLLLVR</sequence>
<reference evidence="1" key="2">
    <citation type="journal article" date="2015" name="Data Brief">
        <title>Shoot transcriptome of the giant reed, Arundo donax.</title>
        <authorList>
            <person name="Barrero R.A."/>
            <person name="Guerrero F.D."/>
            <person name="Moolhuijzen P."/>
            <person name="Goolsby J.A."/>
            <person name="Tidwell J."/>
            <person name="Bellgard S.E."/>
            <person name="Bellgard M.I."/>
        </authorList>
    </citation>
    <scope>NUCLEOTIDE SEQUENCE</scope>
    <source>
        <tissue evidence="1">Shoot tissue taken approximately 20 cm above the soil surface</tissue>
    </source>
</reference>